<dbReference type="Pfam" id="PF19575">
    <property type="entry name" value="HTH_58"/>
    <property type="match status" value="1"/>
</dbReference>
<comment type="caution">
    <text evidence="3">The sequence shown here is derived from an EMBL/GenBank/DDBJ whole genome shotgun (WGS) entry which is preliminary data.</text>
</comment>
<dbReference type="Proteomes" id="UP000276232">
    <property type="component" value="Unassembled WGS sequence"/>
</dbReference>
<evidence type="ECO:0000259" key="2">
    <source>
        <dbReference type="Pfam" id="PF19575"/>
    </source>
</evidence>
<organism evidence="3 4">
    <name type="scientific">Pseudokineococcus lusitanus</name>
    <dbReference type="NCBI Taxonomy" id="763993"/>
    <lineage>
        <taxon>Bacteria</taxon>
        <taxon>Bacillati</taxon>
        <taxon>Actinomycetota</taxon>
        <taxon>Actinomycetes</taxon>
        <taxon>Kineosporiales</taxon>
        <taxon>Kineosporiaceae</taxon>
        <taxon>Pseudokineococcus</taxon>
    </lineage>
</organism>
<evidence type="ECO:0000313" key="4">
    <source>
        <dbReference type="Proteomes" id="UP000276232"/>
    </source>
</evidence>
<dbReference type="EMBL" id="RJKN01000001">
    <property type="protein sequence ID" value="ROP45972.1"/>
    <property type="molecule type" value="Genomic_DNA"/>
</dbReference>
<dbReference type="OrthoDB" id="5193639at2"/>
<feature type="region of interest" description="Disordered" evidence="1">
    <location>
        <begin position="1"/>
        <end position="26"/>
    </location>
</feature>
<reference evidence="3 4" key="1">
    <citation type="journal article" date="2015" name="Stand. Genomic Sci.">
        <title>Genomic Encyclopedia of Bacterial and Archaeal Type Strains, Phase III: the genomes of soil and plant-associated and newly described type strains.</title>
        <authorList>
            <person name="Whitman W.B."/>
            <person name="Woyke T."/>
            <person name="Klenk H.P."/>
            <person name="Zhou Y."/>
            <person name="Lilburn T.G."/>
            <person name="Beck B.J."/>
            <person name="De Vos P."/>
            <person name="Vandamme P."/>
            <person name="Eisen J.A."/>
            <person name="Garrity G."/>
            <person name="Hugenholtz P."/>
            <person name="Kyrpides N.C."/>
        </authorList>
    </citation>
    <scope>NUCLEOTIDE SEQUENCE [LARGE SCALE GENOMIC DNA]</scope>
    <source>
        <strain evidence="3 4">CECT 7306</strain>
    </source>
</reference>
<evidence type="ECO:0000313" key="3">
    <source>
        <dbReference type="EMBL" id="ROP45972.1"/>
    </source>
</evidence>
<protein>
    <recommendedName>
        <fullName evidence="2">Helix-turn-helix domain-containing protein</fullName>
    </recommendedName>
</protein>
<dbReference type="InterPro" id="IPR045745">
    <property type="entry name" value="HTH_58_Actinobacteria-type"/>
</dbReference>
<dbReference type="AlphaFoldDB" id="A0A3N1HUH5"/>
<dbReference type="RefSeq" id="WP_123378640.1">
    <property type="nucleotide sequence ID" value="NZ_RJKN01000001.1"/>
</dbReference>
<name>A0A3N1HUH5_9ACTN</name>
<keyword evidence="4" id="KW-1185">Reference proteome</keyword>
<accession>A0A3N1HUH5</accession>
<sequence>MPYPGRPVLRPLPRFAGTGGDGGRRADPDLVEFVLAEYAAGRSLREIAELTDRSHGAIRYLLQRRGVLRRDRGAPPAAAPPP</sequence>
<dbReference type="InParanoid" id="A0A3N1HUH5"/>
<feature type="domain" description="Helix-turn-helix" evidence="2">
    <location>
        <begin position="30"/>
        <end position="75"/>
    </location>
</feature>
<gene>
    <name evidence="3" type="ORF">EDC03_0588</name>
</gene>
<dbReference type="Gene3D" id="1.10.10.60">
    <property type="entry name" value="Homeodomain-like"/>
    <property type="match status" value="1"/>
</dbReference>
<evidence type="ECO:0000256" key="1">
    <source>
        <dbReference type="SAM" id="MobiDB-lite"/>
    </source>
</evidence>
<proteinExistence type="predicted"/>